<reference evidence="1" key="1">
    <citation type="submission" date="2023-04" db="EMBL/GenBank/DDBJ databases">
        <title>Draft Genome sequencing of Naganishia species isolated from polar environments using Oxford Nanopore Technology.</title>
        <authorList>
            <person name="Leo P."/>
            <person name="Venkateswaran K."/>
        </authorList>
    </citation>
    <scope>NUCLEOTIDE SEQUENCE</scope>
    <source>
        <strain evidence="1">MNA-CCFEE 5425</strain>
    </source>
</reference>
<protein>
    <submittedName>
        <fullName evidence="1">Uncharacterized protein</fullName>
    </submittedName>
</protein>
<name>A0ACC2XII9_9TREE</name>
<gene>
    <name evidence="1" type="ORF">QFC22_001403</name>
</gene>
<keyword evidence="2" id="KW-1185">Reference proteome</keyword>
<evidence type="ECO:0000313" key="2">
    <source>
        <dbReference type="Proteomes" id="UP001243375"/>
    </source>
</evidence>
<proteinExistence type="predicted"/>
<dbReference type="EMBL" id="JASBWU010000003">
    <property type="protein sequence ID" value="KAJ9123209.1"/>
    <property type="molecule type" value="Genomic_DNA"/>
</dbReference>
<comment type="caution">
    <text evidence="1">The sequence shown here is derived from an EMBL/GenBank/DDBJ whole genome shotgun (WGS) entry which is preliminary data.</text>
</comment>
<sequence>MSLALTPDNIDRYGDHSDYNHDDDDRGGHLPFARIGTVSDTALDSNSTLAGIDEITALKWKYEDKMVTMGLVFGSSTIPTEASSGDISTVSSFERFMTAPTPPPFTEPSVTVSRLLHKSTGADSPLPVYTADTAVGVKSEKSLASPQLDTPAPIFLQPVRPGVEDTPAPVPAPQDSVAPTLDLRVPYDQWRFGV</sequence>
<evidence type="ECO:0000313" key="1">
    <source>
        <dbReference type="EMBL" id="KAJ9123209.1"/>
    </source>
</evidence>
<accession>A0ACC2XII9</accession>
<dbReference type="Proteomes" id="UP001243375">
    <property type="component" value="Unassembled WGS sequence"/>
</dbReference>
<organism evidence="1 2">
    <name type="scientific">Naganishia vaughanmartiniae</name>
    <dbReference type="NCBI Taxonomy" id="1424756"/>
    <lineage>
        <taxon>Eukaryota</taxon>
        <taxon>Fungi</taxon>
        <taxon>Dikarya</taxon>
        <taxon>Basidiomycota</taxon>
        <taxon>Agaricomycotina</taxon>
        <taxon>Tremellomycetes</taxon>
        <taxon>Filobasidiales</taxon>
        <taxon>Filobasidiaceae</taxon>
        <taxon>Naganishia</taxon>
    </lineage>
</organism>